<evidence type="ECO:0000259" key="4">
    <source>
        <dbReference type="PROSITE" id="PS50250"/>
    </source>
</evidence>
<dbReference type="GO" id="GO:0000175">
    <property type="term" value="F:3'-5'-RNA exonuclease activity"/>
    <property type="evidence" value="ECO:0007669"/>
    <property type="project" value="InterPro"/>
</dbReference>
<dbReference type="PANTHER" id="PTHR23044:SF61">
    <property type="entry name" value="3'-5' EXORIBONUCLEASE 1-RELATED"/>
    <property type="match status" value="1"/>
</dbReference>
<dbReference type="PANTHER" id="PTHR23044">
    <property type="entry name" value="3'-5' EXONUCLEASE ERI1-RELATED"/>
    <property type="match status" value="1"/>
</dbReference>
<dbReference type="GO" id="GO:0003676">
    <property type="term" value="F:nucleic acid binding"/>
    <property type="evidence" value="ECO:0007669"/>
    <property type="project" value="InterPro"/>
</dbReference>
<keyword evidence="6" id="KW-0647">Proteasome</keyword>
<dbReference type="Pfam" id="PF01399">
    <property type="entry name" value="PCI"/>
    <property type="match status" value="1"/>
</dbReference>
<proteinExistence type="predicted"/>
<dbReference type="InterPro" id="IPR012337">
    <property type="entry name" value="RNaseH-like_sf"/>
</dbReference>
<feature type="domain" description="PCI" evidence="4">
    <location>
        <begin position="192"/>
        <end position="361"/>
    </location>
</feature>
<sequence length="623" mass="72440">MSNSELCHKTPAYILLVKTRFKLTLAEYRYDENLKNEYLETVTQGNMTRYYEDACKQFDWEIDEELLNTMERENAIALQELESTSDNAALEDAGKKNWREKFEFFCEIGDLERASEIAESISKNETNSSTARIEAAFGLFRIAYIQNNVRSMNKVIGDITSIMEGSQVSGSNWCCRNKLKVYEAIYCLATRNFARAASLLLDCIPTFESYELLPFKEVVELTTLSGIISLSRSELDSQFNNNGLLQQALITESSRYREFFYSLYDCHYKDFFENLAWVETEMRANPLLHSHYRYYVREMRLKAYSQLLQAYRTINLSRMAMEFGVTEEFIEQEVARFIASGKLYCKIDKVAGMIVTVSASGCNRGQAPDASCDRGLTYQNMIKRGDALLKFQRIMAHRLLTRYPRSVSSGTKELKQYFNYLLVLDFESTCKRYEQIEPQEIIEFPCAAVSTSSWQIENLFHQYVKPRAHPVLTSFCTELTGIIQGMVEDQPHFPEVFEKFQDWLDENNYFKDGNDCAFLTCGDWDLKMMLPKQCELVDIPVPHRFKRWINLKGAFCDSADYYPRNLVDMLSHLKLPLEGRLHSGIDDVKNMVRIIQTLHSRYNTQFKINSAHKDVIQQYKTLK</sequence>
<dbReference type="InterPro" id="IPR013520">
    <property type="entry name" value="Ribonucl_H"/>
</dbReference>
<dbReference type="InterPro" id="IPR036390">
    <property type="entry name" value="WH_DNA-bd_sf"/>
</dbReference>
<dbReference type="Proteomes" id="UP000694925">
    <property type="component" value="Unplaced"/>
</dbReference>
<dbReference type="KEGG" id="ccal:108626171"/>
<gene>
    <name evidence="6" type="primary">LOC108626171</name>
</gene>
<dbReference type="InterPro" id="IPR047201">
    <property type="entry name" value="ERI-1_3'hExo-like"/>
</dbReference>
<dbReference type="PROSITE" id="PS50250">
    <property type="entry name" value="PCI"/>
    <property type="match status" value="1"/>
</dbReference>
<dbReference type="CDD" id="cd06133">
    <property type="entry name" value="ERI-1_3'hExo_like"/>
    <property type="match status" value="1"/>
</dbReference>
<dbReference type="SUPFAM" id="SSF46785">
    <property type="entry name" value="Winged helix' DNA-binding domain"/>
    <property type="match status" value="1"/>
</dbReference>
<evidence type="ECO:0000313" key="6">
    <source>
        <dbReference type="RefSeq" id="XP_026670414.1"/>
    </source>
</evidence>
<dbReference type="InterPro" id="IPR036397">
    <property type="entry name" value="RNaseH_sf"/>
</dbReference>
<evidence type="ECO:0000313" key="5">
    <source>
        <dbReference type="Proteomes" id="UP000694925"/>
    </source>
</evidence>
<dbReference type="AlphaFoldDB" id="A0AAJ7S4C6"/>
<keyword evidence="1" id="KW-0540">Nuclease</keyword>
<dbReference type="Gene3D" id="3.30.420.10">
    <property type="entry name" value="Ribonuclease H-like superfamily/Ribonuclease H"/>
    <property type="match status" value="1"/>
</dbReference>
<dbReference type="SUPFAM" id="SSF53098">
    <property type="entry name" value="Ribonuclease H-like"/>
    <property type="match status" value="1"/>
</dbReference>
<organism evidence="5 6">
    <name type="scientific">Ceratina calcarata</name>
    <dbReference type="NCBI Taxonomy" id="156304"/>
    <lineage>
        <taxon>Eukaryota</taxon>
        <taxon>Metazoa</taxon>
        <taxon>Ecdysozoa</taxon>
        <taxon>Arthropoda</taxon>
        <taxon>Hexapoda</taxon>
        <taxon>Insecta</taxon>
        <taxon>Pterygota</taxon>
        <taxon>Neoptera</taxon>
        <taxon>Endopterygota</taxon>
        <taxon>Hymenoptera</taxon>
        <taxon>Apocrita</taxon>
        <taxon>Aculeata</taxon>
        <taxon>Apoidea</taxon>
        <taxon>Anthophila</taxon>
        <taxon>Apidae</taxon>
        <taxon>Ceratina</taxon>
        <taxon>Zadontomerus</taxon>
    </lineage>
</organism>
<keyword evidence="3" id="KW-0269">Exonuclease</keyword>
<dbReference type="InterPro" id="IPR045135">
    <property type="entry name" value="Rpn7_N"/>
</dbReference>
<dbReference type="RefSeq" id="XP_026670414.1">
    <property type="nucleotide sequence ID" value="XM_026814613.1"/>
</dbReference>
<accession>A0AAJ7S4C6</accession>
<evidence type="ECO:0000256" key="1">
    <source>
        <dbReference type="ARBA" id="ARBA00022722"/>
    </source>
</evidence>
<dbReference type="Pfam" id="PF00929">
    <property type="entry name" value="RNase_T"/>
    <property type="match status" value="1"/>
</dbReference>
<keyword evidence="5" id="KW-1185">Reference proteome</keyword>
<dbReference type="InterPro" id="IPR051274">
    <property type="entry name" value="3-5_Exoribonuclease"/>
</dbReference>
<reference evidence="6" key="1">
    <citation type="submission" date="2025-08" db="UniProtKB">
        <authorList>
            <consortium name="RefSeq"/>
        </authorList>
    </citation>
    <scope>IDENTIFICATION</scope>
    <source>
        <tissue evidence="6">Whole body</tissue>
    </source>
</reference>
<evidence type="ECO:0000256" key="3">
    <source>
        <dbReference type="ARBA" id="ARBA00022839"/>
    </source>
</evidence>
<dbReference type="SMART" id="SM00479">
    <property type="entry name" value="EXOIII"/>
    <property type="match status" value="1"/>
</dbReference>
<keyword evidence="2" id="KW-0378">Hydrolase</keyword>
<dbReference type="GO" id="GO:0000502">
    <property type="term" value="C:proteasome complex"/>
    <property type="evidence" value="ECO:0007669"/>
    <property type="project" value="UniProtKB-KW"/>
</dbReference>
<name>A0AAJ7S4C6_9HYME</name>
<dbReference type="InterPro" id="IPR000717">
    <property type="entry name" value="PCI_dom"/>
</dbReference>
<evidence type="ECO:0000256" key="2">
    <source>
        <dbReference type="ARBA" id="ARBA00022801"/>
    </source>
</evidence>
<dbReference type="Gene3D" id="1.25.40.570">
    <property type="match status" value="1"/>
</dbReference>
<dbReference type="Pfam" id="PF10602">
    <property type="entry name" value="RPN7"/>
    <property type="match status" value="1"/>
</dbReference>
<dbReference type="SMART" id="SM00088">
    <property type="entry name" value="PINT"/>
    <property type="match status" value="1"/>
</dbReference>
<protein>
    <submittedName>
        <fullName evidence="6">26S proteasome non-ATPase regulatory subunit 6</fullName>
    </submittedName>
</protein>
<dbReference type="GeneID" id="108626171"/>